<dbReference type="SUPFAM" id="SSF56672">
    <property type="entry name" value="DNA/RNA polymerases"/>
    <property type="match status" value="1"/>
</dbReference>
<feature type="domain" description="DNA-directed DNA polymerase family A palm" evidence="2">
    <location>
        <begin position="881"/>
        <end position="1112"/>
    </location>
</feature>
<dbReference type="Gene3D" id="3.30.70.370">
    <property type="match status" value="1"/>
</dbReference>
<dbReference type="AlphaFoldDB" id="A0A3P3Z7X3"/>
<dbReference type="InterPro" id="IPR002298">
    <property type="entry name" value="DNA_polymerase_A"/>
</dbReference>
<dbReference type="InterPro" id="IPR001098">
    <property type="entry name" value="DNA-dir_DNA_pol_A_palm_dom"/>
</dbReference>
<feature type="region of interest" description="Disordered" evidence="1">
    <location>
        <begin position="381"/>
        <end position="448"/>
    </location>
</feature>
<dbReference type="InterPro" id="IPR043502">
    <property type="entry name" value="DNA/RNA_pol_sf"/>
</dbReference>
<proteinExistence type="predicted"/>
<name>A0A3P3Z7X3_LEIBR</name>
<dbReference type="CDD" id="cd08638">
    <property type="entry name" value="DNA_pol_A_theta"/>
    <property type="match status" value="1"/>
</dbReference>
<sequence>MLLRIDSLTSFLSSMPSKATPSSPPAEAQSQGRYTRQESALLFWLEAACTAPVSRAPIVAERFSASSSSTSIAEATPAVTTKRGPSEKQLEPQSQHGDASTTDTASPRASAVAPAAASTCRAQAMVAAPPPSPGEIRGSGDASGSTEAANTPHTPGTEHPIQQPNLAWGTGPRRRLVVADAMPLFGTLLAGRLGPVAVDVQLQGHTRLLQHPQLFEAALQAYERQSAGELREALRSVQPFFLLCNTGGAADMCMNHSEALGGGVDGDGHPQAALGAAVLYTMHPANGYPVLPLLAQLLRAPQVTKLLLHSRLLYRLLFLFLGTDRVELSSVVDLPTWTALGQQSRPSLALLFHLPMESVNRLSDIAAVLPSEAQQLLNEETESIAQQQPQEQQLPNQTRSMRLEDNSELDSLGEASTDDTNGAGDRNDGGEDEHDEGGSTRAVAADGAAEDEVVDAIELLHRIQPLAEQPLNSNCSRVSGAAGTDSASAARTAGRKRRSLRSHKQYRRHRYDSDIPLSSSLADASTLADIYHGLKVMTLFFTHVLSRLLDIVNPGMTGVAAPRVGIGALPLTTSRCGSNVIGSPASAVRYRISPSELCALRTYADFLCELMTYHGVFVNDTVTHKMLTLLDVQMATIEDLGLRVAAALLATTDPVAPSTTPEEAECSKWNVGAVHRCLARLTAASTMFEIPRALNAHYLRLLAAQAKHSNCVRAAQFRLGCQLVCAWMAYLDRVTAKKRLHDMFSKVSDRLHLRVLEKPRDAAVEDDVAAPDAPMPQVSEVCYSIHPDWALHNTSTGRIFSALPNVQNLPKQPPRTAFPIHALSATQDRSSNGGGDESLRPYGYVDSPTEEDVDRWLSLAEAGVIDQASSAQFLLFPEHPQWTLRHLYCAPPGCVLVSFDFNQLELRLLAHLSGDSALQEHLSSNVDVLALVTASVLRLPSIDHVRPEQRQAVKVIVYGLLYGMGPELMDVRIRKINEEFATAEQQQQHDREGAASSSDPESASARDLLRRFYHAYPRVESYLRETRQEAQNSLVVETLSGRKTLLAETDANRRKQRAIAQAVQGGAADVLHSAMRAVHQQRHSFLPYLPAAPLALVMSIHDELVYATPRVAIDEVVRGVQRILEDQARVLRLAVPLPVSVRVGHSFGELTEFHSARG</sequence>
<gene>
    <name evidence="3" type="ORF">LBRM2904_24.0930</name>
</gene>
<evidence type="ECO:0000259" key="2">
    <source>
        <dbReference type="SMART" id="SM00482"/>
    </source>
</evidence>
<organism evidence="3 4">
    <name type="scientific">Leishmania braziliensis MHOM/BR/75/M2904</name>
    <dbReference type="NCBI Taxonomy" id="420245"/>
    <lineage>
        <taxon>Eukaryota</taxon>
        <taxon>Discoba</taxon>
        <taxon>Euglenozoa</taxon>
        <taxon>Kinetoplastea</taxon>
        <taxon>Metakinetoplastina</taxon>
        <taxon>Trypanosomatida</taxon>
        <taxon>Trypanosomatidae</taxon>
        <taxon>Leishmaniinae</taxon>
        <taxon>Leishmania</taxon>
        <taxon>Leishmania braziliensis species complex</taxon>
    </lineage>
</organism>
<feature type="compositionally biased region" description="Polar residues" evidence="1">
    <location>
        <begin position="91"/>
        <end position="103"/>
    </location>
</feature>
<feature type="compositionally biased region" description="Low complexity" evidence="1">
    <location>
        <begin position="479"/>
        <end position="492"/>
    </location>
</feature>
<evidence type="ECO:0000313" key="4">
    <source>
        <dbReference type="Proteomes" id="UP000319462"/>
    </source>
</evidence>
<feature type="compositionally biased region" description="Low complexity" evidence="1">
    <location>
        <begin position="64"/>
        <end position="78"/>
    </location>
</feature>
<dbReference type="SMART" id="SM00482">
    <property type="entry name" value="POLAc"/>
    <property type="match status" value="1"/>
</dbReference>
<evidence type="ECO:0000313" key="3">
    <source>
        <dbReference type="EMBL" id="SYZ66254.1"/>
    </source>
</evidence>
<reference evidence="3 4" key="1">
    <citation type="submission" date="2018-09" db="EMBL/GenBank/DDBJ databases">
        <authorList>
            <person name="Peiro R."/>
            <person name="Begona"/>
            <person name="Cbmso G."/>
            <person name="Lopez M."/>
            <person name="Gonzalez S."/>
        </authorList>
    </citation>
    <scope>NUCLEOTIDE SEQUENCE [LARGE SCALE GENOMIC DNA]</scope>
</reference>
<feature type="compositionally biased region" description="Low complexity" evidence="1">
    <location>
        <begin position="104"/>
        <end position="122"/>
    </location>
</feature>
<evidence type="ECO:0000256" key="1">
    <source>
        <dbReference type="SAM" id="MobiDB-lite"/>
    </source>
</evidence>
<dbReference type="GO" id="GO:0003887">
    <property type="term" value="F:DNA-directed DNA polymerase activity"/>
    <property type="evidence" value="ECO:0007669"/>
    <property type="project" value="InterPro"/>
</dbReference>
<dbReference type="GO" id="GO:0003677">
    <property type="term" value="F:DNA binding"/>
    <property type="evidence" value="ECO:0007669"/>
    <property type="project" value="InterPro"/>
</dbReference>
<dbReference type="EMBL" id="LS997623">
    <property type="protein sequence ID" value="SYZ66254.1"/>
    <property type="molecule type" value="Genomic_DNA"/>
</dbReference>
<accession>A0A3P3Z7X3</accession>
<feature type="region of interest" description="Disordered" evidence="1">
    <location>
        <begin position="13"/>
        <end position="33"/>
    </location>
</feature>
<feature type="compositionally biased region" description="Low complexity" evidence="1">
    <location>
        <begin position="386"/>
        <end position="397"/>
    </location>
</feature>
<feature type="region of interest" description="Disordered" evidence="1">
    <location>
        <begin position="982"/>
        <end position="1002"/>
    </location>
</feature>
<protein>
    <submittedName>
        <fullName evidence="3">DNA polymerase theta (Polymerase domain only)</fullName>
    </submittedName>
</protein>
<dbReference type="PANTHER" id="PTHR10133:SF62">
    <property type="entry name" value="DNA POLYMERASE THETA"/>
    <property type="match status" value="1"/>
</dbReference>
<dbReference type="Proteomes" id="UP000319462">
    <property type="component" value="Chromosome 24"/>
</dbReference>
<dbReference type="GO" id="GO:0006261">
    <property type="term" value="P:DNA-templated DNA replication"/>
    <property type="evidence" value="ECO:0007669"/>
    <property type="project" value="InterPro"/>
</dbReference>
<dbReference type="Pfam" id="PF00476">
    <property type="entry name" value="DNA_pol_A"/>
    <property type="match status" value="1"/>
</dbReference>
<feature type="compositionally biased region" description="Basic residues" evidence="1">
    <location>
        <begin position="493"/>
        <end position="508"/>
    </location>
</feature>
<feature type="compositionally biased region" description="Polar residues" evidence="1">
    <location>
        <begin position="142"/>
        <end position="165"/>
    </location>
</feature>
<dbReference type="Gene3D" id="1.10.150.20">
    <property type="entry name" value="5' to 3' exonuclease, C-terminal subdomain"/>
    <property type="match status" value="1"/>
</dbReference>
<dbReference type="FunFam" id="1.10.150.20:FF:000113">
    <property type="entry name" value="DNA polymerase theta, putative"/>
    <property type="match status" value="1"/>
</dbReference>
<feature type="region of interest" description="Disordered" evidence="1">
    <location>
        <begin position="477"/>
        <end position="508"/>
    </location>
</feature>
<dbReference type="GO" id="GO:0006302">
    <property type="term" value="P:double-strand break repair"/>
    <property type="evidence" value="ECO:0007669"/>
    <property type="project" value="TreeGrafter"/>
</dbReference>
<feature type="region of interest" description="Disordered" evidence="1">
    <location>
        <begin position="62"/>
        <end position="168"/>
    </location>
</feature>
<dbReference type="PANTHER" id="PTHR10133">
    <property type="entry name" value="DNA POLYMERASE I"/>
    <property type="match status" value="1"/>
</dbReference>